<organism evidence="3">
    <name type="scientific">Chitinibacter mangrovi</name>
    <dbReference type="NCBI Taxonomy" id="3153927"/>
    <lineage>
        <taxon>Bacteria</taxon>
        <taxon>Pseudomonadati</taxon>
        <taxon>Pseudomonadota</taxon>
        <taxon>Betaproteobacteria</taxon>
        <taxon>Neisseriales</taxon>
        <taxon>Chitinibacteraceae</taxon>
        <taxon>Chitinibacter</taxon>
    </lineage>
</organism>
<feature type="domain" description="Glycosyl transferase family 1" evidence="1">
    <location>
        <begin position="151"/>
        <end position="278"/>
    </location>
</feature>
<dbReference type="GO" id="GO:0016757">
    <property type="term" value="F:glycosyltransferase activity"/>
    <property type="evidence" value="ECO:0007669"/>
    <property type="project" value="UniProtKB-KW"/>
</dbReference>
<dbReference type="Pfam" id="PF00534">
    <property type="entry name" value="Glycos_transf_1"/>
    <property type="match status" value="1"/>
</dbReference>
<evidence type="ECO:0000313" key="3">
    <source>
        <dbReference type="EMBL" id="XBL99412.1"/>
    </source>
</evidence>
<gene>
    <name evidence="3" type="ORF">ABHF33_10050</name>
</gene>
<feature type="domain" description="Glycosyltransferase subfamily 4-like N-terminal" evidence="2">
    <location>
        <begin position="22"/>
        <end position="104"/>
    </location>
</feature>
<dbReference type="PANTHER" id="PTHR12526:SF595">
    <property type="entry name" value="BLL5217 PROTEIN"/>
    <property type="match status" value="1"/>
</dbReference>
<dbReference type="InterPro" id="IPR001296">
    <property type="entry name" value="Glyco_trans_1"/>
</dbReference>
<reference evidence="3" key="1">
    <citation type="submission" date="2024-05" db="EMBL/GenBank/DDBJ databases">
        <authorList>
            <person name="Yang L."/>
            <person name="Pan L."/>
        </authorList>
    </citation>
    <scope>NUCLEOTIDE SEQUENCE</scope>
    <source>
        <strain evidence="3">FCG-7</strain>
    </source>
</reference>
<sequence>MRSSSVLRIVLVVDQPVPVAKYGGTERMVVWMAQLLLRLGHQLILVAPSSSALPGVTHWPANTQAQARQILLQHQGQYDLVHLHGWYGAGEGLPAVATLHGNMQLNESFPLPNWVCISADHARRHGRRTFVHNGLPVDEYPFNAIAQRQALFFSKVKRKSKGIARTLKMARQSGWQLDVAGGRRLDLIKAGGLLDSLSPKIHFHGEVGGVRKLALLQQAAFMVFPIEWDEPFGLAVVESMLCGTPVLASPRGSMPELIVNGVSGQLCQSDADFAQAAENVPHLDRVRCRQFAADTFPIERCVARYLELYHRVLQGEVLS</sequence>
<dbReference type="Pfam" id="PF13439">
    <property type="entry name" value="Glyco_transf_4"/>
    <property type="match status" value="1"/>
</dbReference>
<dbReference type="AlphaFoldDB" id="A0AAU7F6N4"/>
<evidence type="ECO:0000259" key="2">
    <source>
        <dbReference type="Pfam" id="PF13439"/>
    </source>
</evidence>
<proteinExistence type="predicted"/>
<keyword evidence="3" id="KW-0328">Glycosyltransferase</keyword>
<dbReference type="EMBL" id="CP157355">
    <property type="protein sequence ID" value="XBL99412.1"/>
    <property type="molecule type" value="Genomic_DNA"/>
</dbReference>
<name>A0AAU7F6N4_9NEIS</name>
<accession>A0AAU7F6N4</accession>
<dbReference type="Gene3D" id="3.40.50.2000">
    <property type="entry name" value="Glycogen Phosphorylase B"/>
    <property type="match status" value="2"/>
</dbReference>
<keyword evidence="3" id="KW-0808">Transferase</keyword>
<dbReference type="RefSeq" id="WP_348943838.1">
    <property type="nucleotide sequence ID" value="NZ_CP157355.1"/>
</dbReference>
<dbReference type="InterPro" id="IPR028098">
    <property type="entry name" value="Glyco_trans_4-like_N"/>
</dbReference>
<dbReference type="KEGG" id="cmav:ABHF33_10050"/>
<dbReference type="PANTHER" id="PTHR12526">
    <property type="entry name" value="GLYCOSYLTRANSFERASE"/>
    <property type="match status" value="1"/>
</dbReference>
<protein>
    <submittedName>
        <fullName evidence="3">Glycosyltransferase</fullName>
        <ecNumber evidence="3">2.4.-.-</ecNumber>
    </submittedName>
</protein>
<dbReference type="EC" id="2.4.-.-" evidence="3"/>
<dbReference type="SUPFAM" id="SSF53756">
    <property type="entry name" value="UDP-Glycosyltransferase/glycogen phosphorylase"/>
    <property type="match status" value="1"/>
</dbReference>
<evidence type="ECO:0000259" key="1">
    <source>
        <dbReference type="Pfam" id="PF00534"/>
    </source>
</evidence>